<dbReference type="GO" id="GO:0030313">
    <property type="term" value="C:cell envelope"/>
    <property type="evidence" value="ECO:0007669"/>
    <property type="project" value="UniProtKB-SubCell"/>
</dbReference>
<dbReference type="EMBL" id="VVYF01000026">
    <property type="protein sequence ID" value="KAA5486726.1"/>
    <property type="molecule type" value="Genomic_DNA"/>
</dbReference>
<dbReference type="PANTHER" id="PTHR42852:SF6">
    <property type="entry name" value="THIOL:DISULFIDE INTERCHANGE PROTEIN DSBE"/>
    <property type="match status" value="1"/>
</dbReference>
<dbReference type="EMBL" id="CZAI01000001">
    <property type="protein sequence ID" value="CUO48763.1"/>
    <property type="molecule type" value="Genomic_DNA"/>
</dbReference>
<dbReference type="KEGG" id="bcac:CGC64_03620"/>
<evidence type="ECO:0000313" key="13">
    <source>
        <dbReference type="Proteomes" id="UP000491168"/>
    </source>
</evidence>
<dbReference type="GO" id="GO:0016853">
    <property type="term" value="F:isomerase activity"/>
    <property type="evidence" value="ECO:0007669"/>
    <property type="project" value="UniProtKB-KW"/>
</dbReference>
<evidence type="ECO:0000259" key="5">
    <source>
        <dbReference type="PROSITE" id="PS51352"/>
    </source>
</evidence>
<keyword evidence="2" id="KW-0201">Cytochrome c-type biogenesis</keyword>
<dbReference type="InterPro" id="IPR036249">
    <property type="entry name" value="Thioredoxin-like_sf"/>
</dbReference>
<reference evidence="10 11" key="1">
    <citation type="submission" date="2015-09" db="EMBL/GenBank/DDBJ databases">
        <authorList>
            <consortium name="Pathogen Informatics"/>
        </authorList>
    </citation>
    <scope>NUCLEOTIDE SEQUENCE [LARGE SCALE GENOMIC DNA]</scope>
    <source>
        <strain evidence="6 10">2789STDY5834880</strain>
        <strain evidence="7 11">2789STDY5834946</strain>
    </source>
</reference>
<gene>
    <name evidence="6" type="ORF">ERS852494_00006</name>
    <name evidence="7" type="ORF">ERS852558_00042</name>
    <name evidence="9" type="ORF">F2Y35_20620</name>
    <name evidence="8" type="ORF">F2Y39_14730</name>
</gene>
<organism evidence="6 10">
    <name type="scientific">Bacteroides caccae</name>
    <dbReference type="NCBI Taxonomy" id="47678"/>
    <lineage>
        <taxon>Bacteria</taxon>
        <taxon>Pseudomonadati</taxon>
        <taxon>Bacteroidota</taxon>
        <taxon>Bacteroidia</taxon>
        <taxon>Bacteroidales</taxon>
        <taxon>Bacteroidaceae</taxon>
        <taxon>Bacteroides</taxon>
    </lineage>
</organism>
<evidence type="ECO:0000256" key="2">
    <source>
        <dbReference type="ARBA" id="ARBA00022748"/>
    </source>
</evidence>
<evidence type="ECO:0000313" key="6">
    <source>
        <dbReference type="EMBL" id="CUO48763.1"/>
    </source>
</evidence>
<keyword evidence="4" id="KW-0676">Redox-active center</keyword>
<keyword evidence="6" id="KW-0413">Isomerase</keyword>
<dbReference type="AlphaFoldDB" id="A0A174FEZ7"/>
<dbReference type="InterPro" id="IPR013766">
    <property type="entry name" value="Thioredoxin_domain"/>
</dbReference>
<dbReference type="InterPro" id="IPR050553">
    <property type="entry name" value="Thioredoxin_ResA/DsbE_sf"/>
</dbReference>
<evidence type="ECO:0000256" key="1">
    <source>
        <dbReference type="ARBA" id="ARBA00004196"/>
    </source>
</evidence>
<evidence type="ECO:0000313" key="12">
    <source>
        <dbReference type="Proteomes" id="UP000427825"/>
    </source>
</evidence>
<proteinExistence type="predicted"/>
<evidence type="ECO:0000313" key="8">
    <source>
        <dbReference type="EMBL" id="KAA5475200.1"/>
    </source>
</evidence>
<dbReference type="PROSITE" id="PS51352">
    <property type="entry name" value="THIOREDOXIN_2"/>
    <property type="match status" value="1"/>
</dbReference>
<comment type="subcellular location">
    <subcellularLocation>
        <location evidence="1">Cell envelope</location>
    </subcellularLocation>
</comment>
<dbReference type="STRING" id="47678.ERS852494_00006"/>
<name>A0A174FEZ7_9BACE</name>
<dbReference type="PROSITE" id="PS00194">
    <property type="entry name" value="THIOREDOXIN_1"/>
    <property type="match status" value="1"/>
</dbReference>
<dbReference type="Proteomes" id="UP000095657">
    <property type="component" value="Unassembled WGS sequence"/>
</dbReference>
<dbReference type="InterPro" id="IPR017937">
    <property type="entry name" value="Thioredoxin_CS"/>
</dbReference>
<evidence type="ECO:0000256" key="3">
    <source>
        <dbReference type="ARBA" id="ARBA00023157"/>
    </source>
</evidence>
<evidence type="ECO:0000313" key="11">
    <source>
        <dbReference type="Proteomes" id="UP000095725"/>
    </source>
</evidence>
<accession>A0A174FEZ7</accession>
<dbReference type="GO" id="GO:0017004">
    <property type="term" value="P:cytochrome complex assembly"/>
    <property type="evidence" value="ECO:0007669"/>
    <property type="project" value="UniProtKB-KW"/>
</dbReference>
<sequence length="400" mass="45724">MRKYIIVPVFLAVVLVMMCHCTSDRKATVPANEYLIQGELANLSDSIVIGLYVDEGNIFNLVARDTLLNGKFSFRDTVSVTKKMLIMSDNKGFPGTWLEVWIAPGEYIEIKGEDKLLKTWEVVSDIPEQAEENRFTACAMAQQKELMQHLAAEYDWQRMMFIDHAGDQEFEKKGWAKIDSIRKLTTPLQQEIWKKELEYMKEAPISKVWIDKLLLYASMMKYETVMPYKEEVKSLYARMPETEKQTDAGQEITAYIYPPSVAGIGDMMVDGELYDVNDSLRHISEFAGRFILLDFWSSGCGPCVESIPEMEKVIDTYKDRMTVISISEDPKARWKEYVKTKGMGGNQWNELRRGRTGLAVSYQVKGIPHYVLIAPSGKIQDMWSGYGSGSLLETVKKNLK</sequence>
<protein>
    <submittedName>
        <fullName evidence="8">AhpC/TSA family protein</fullName>
    </submittedName>
    <submittedName>
        <fullName evidence="6">Thiol-disulfide isomerase and thioredoxins</fullName>
    </submittedName>
</protein>
<dbReference type="CDD" id="cd02966">
    <property type="entry name" value="TlpA_like_family"/>
    <property type="match status" value="1"/>
</dbReference>
<evidence type="ECO:0000256" key="4">
    <source>
        <dbReference type="ARBA" id="ARBA00023284"/>
    </source>
</evidence>
<reference evidence="12 13" key="2">
    <citation type="journal article" date="2019" name="Nat. Med.">
        <title>A library of human gut bacterial isolates paired with longitudinal multiomics data enables mechanistic microbiome research.</title>
        <authorList>
            <person name="Poyet M."/>
            <person name="Groussin M."/>
            <person name="Gibbons S.M."/>
            <person name="Avila-Pacheco J."/>
            <person name="Jiang X."/>
            <person name="Kearney S.M."/>
            <person name="Perrotta A.R."/>
            <person name="Berdy B."/>
            <person name="Zhao S."/>
            <person name="Lieberman T.D."/>
            <person name="Swanson P.K."/>
            <person name="Smith M."/>
            <person name="Roesemann S."/>
            <person name="Alexander J.E."/>
            <person name="Rich S.A."/>
            <person name="Livny J."/>
            <person name="Vlamakis H."/>
            <person name="Clish C."/>
            <person name="Bullock K."/>
            <person name="Deik A."/>
            <person name="Scott J."/>
            <person name="Pierce K.A."/>
            <person name="Xavier R.J."/>
            <person name="Alm E.J."/>
        </authorList>
    </citation>
    <scope>NUCLEOTIDE SEQUENCE [LARGE SCALE GENOMIC DNA]</scope>
    <source>
        <strain evidence="9 13">BIOML-A21</strain>
        <strain evidence="8 12">BIOML-A25</strain>
    </source>
</reference>
<dbReference type="PANTHER" id="PTHR42852">
    <property type="entry name" value="THIOL:DISULFIDE INTERCHANGE PROTEIN DSBE"/>
    <property type="match status" value="1"/>
</dbReference>
<dbReference type="RefSeq" id="WP_005676809.1">
    <property type="nucleotide sequence ID" value="NZ_CP022412.2"/>
</dbReference>
<keyword evidence="3" id="KW-1015">Disulfide bond</keyword>
<dbReference type="Proteomes" id="UP000095725">
    <property type="component" value="Unassembled WGS sequence"/>
</dbReference>
<dbReference type="Proteomes" id="UP000491168">
    <property type="component" value="Unassembled WGS sequence"/>
</dbReference>
<dbReference type="SUPFAM" id="SSF52833">
    <property type="entry name" value="Thioredoxin-like"/>
    <property type="match status" value="1"/>
</dbReference>
<evidence type="ECO:0000313" key="7">
    <source>
        <dbReference type="EMBL" id="CUP36809.1"/>
    </source>
</evidence>
<dbReference type="Pfam" id="PF13905">
    <property type="entry name" value="Thioredoxin_8"/>
    <property type="match status" value="1"/>
</dbReference>
<dbReference type="EMBL" id="VVYJ01000008">
    <property type="protein sequence ID" value="KAA5475200.1"/>
    <property type="molecule type" value="Genomic_DNA"/>
</dbReference>
<evidence type="ECO:0000313" key="10">
    <source>
        <dbReference type="Proteomes" id="UP000095657"/>
    </source>
</evidence>
<evidence type="ECO:0000313" key="9">
    <source>
        <dbReference type="EMBL" id="KAA5486726.1"/>
    </source>
</evidence>
<dbReference type="EMBL" id="CZBL01000001">
    <property type="protein sequence ID" value="CUP36809.1"/>
    <property type="molecule type" value="Genomic_DNA"/>
</dbReference>
<dbReference type="Proteomes" id="UP000427825">
    <property type="component" value="Unassembled WGS sequence"/>
</dbReference>
<dbReference type="Gene3D" id="3.40.30.10">
    <property type="entry name" value="Glutaredoxin"/>
    <property type="match status" value="1"/>
</dbReference>
<dbReference type="InterPro" id="IPR012336">
    <property type="entry name" value="Thioredoxin-like_fold"/>
</dbReference>
<feature type="domain" description="Thioredoxin" evidence="5">
    <location>
        <begin position="262"/>
        <end position="400"/>
    </location>
</feature>